<sequence length="416" mass="46561">MKGINSDPGNGMMSGNNNDSSSHVAFGRLAVPKGNNNNSRRHTTDGNLHDLNVSYSTATNNDRDREKVPKIRSHAGTKLSKLSRKLTKTKAGITSLRNQNTMTSDVEDLSDVELASLYSRSHRQYQTNYLSFNPKIGRNSTFVTLTEQQKEELGGVEYRSLKLLVVVLAFYYIGFHILALLMFLIFGVVDTHYVNIIRGNSVTPAWWGVFTSASAFNDLGFTLTVDSMVSFSQNAYILIIGSFFVVIGNTGFPVFLRFIIWVMRLFTRPLTLMHESLSFLLDHPRRCFTLLFPSGPTWWLFAVLVLLNGIDWVLFIILDFNGDALSDTPPGYRVLDGLFQAFATRTAGFACVNLAALHPAIQVSYLIMMYISVLPLAISIRRTNVYEEQALGIYLDGEKIDEPEKNNCLSIYGLSS</sequence>
<dbReference type="AlphaFoldDB" id="A0A9W6Z8V3"/>
<evidence type="ECO:0000256" key="5">
    <source>
        <dbReference type="ARBA" id="ARBA00022958"/>
    </source>
</evidence>
<dbReference type="InterPro" id="IPR004773">
    <property type="entry name" value="K/Na_transp_Trk1/HKT1"/>
</dbReference>
<keyword evidence="5" id="KW-0630">Potassium</keyword>
<dbReference type="Pfam" id="PF02386">
    <property type="entry name" value="TrkH"/>
    <property type="match status" value="1"/>
</dbReference>
<feature type="compositionally biased region" description="Basic residues" evidence="9">
    <location>
        <begin position="70"/>
        <end position="79"/>
    </location>
</feature>
<dbReference type="InterPro" id="IPR003445">
    <property type="entry name" value="Cat_transpt"/>
</dbReference>
<dbReference type="InterPro" id="IPR051143">
    <property type="entry name" value="TrkH_K-transport"/>
</dbReference>
<evidence type="ECO:0000256" key="3">
    <source>
        <dbReference type="ARBA" id="ARBA00022538"/>
    </source>
</evidence>
<evidence type="ECO:0000256" key="2">
    <source>
        <dbReference type="ARBA" id="ARBA00022448"/>
    </source>
</evidence>
<comment type="subcellular location">
    <subcellularLocation>
        <location evidence="1">Membrane</location>
        <topology evidence="1">Multi-pass membrane protein</topology>
    </subcellularLocation>
</comment>
<keyword evidence="7" id="KW-0406">Ion transport</keyword>
<evidence type="ECO:0000256" key="1">
    <source>
        <dbReference type="ARBA" id="ARBA00004141"/>
    </source>
</evidence>
<dbReference type="Proteomes" id="UP001165063">
    <property type="component" value="Unassembled WGS sequence"/>
</dbReference>
<dbReference type="GO" id="GO:0005886">
    <property type="term" value="C:plasma membrane"/>
    <property type="evidence" value="ECO:0007669"/>
    <property type="project" value="TreeGrafter"/>
</dbReference>
<dbReference type="PANTHER" id="PTHR31064">
    <property type="entry name" value="POTASSIUM TRANSPORT PROTEIN DDB_G0292412-RELATED"/>
    <property type="match status" value="1"/>
</dbReference>
<gene>
    <name evidence="11" type="ORF">Amon01_000877500</name>
</gene>
<keyword evidence="8 10" id="KW-0472">Membrane</keyword>
<keyword evidence="2" id="KW-0813">Transport</keyword>
<evidence type="ECO:0000256" key="9">
    <source>
        <dbReference type="SAM" id="MobiDB-lite"/>
    </source>
</evidence>
<evidence type="ECO:0000256" key="8">
    <source>
        <dbReference type="ARBA" id="ARBA00023136"/>
    </source>
</evidence>
<comment type="caution">
    <text evidence="11">The sequence shown here is derived from an EMBL/GenBank/DDBJ whole genome shotgun (WGS) entry which is preliminary data.</text>
</comment>
<evidence type="ECO:0000256" key="6">
    <source>
        <dbReference type="ARBA" id="ARBA00022989"/>
    </source>
</evidence>
<dbReference type="GO" id="GO:0030007">
    <property type="term" value="P:intracellular potassium ion homeostasis"/>
    <property type="evidence" value="ECO:0007669"/>
    <property type="project" value="TreeGrafter"/>
</dbReference>
<feature type="compositionally biased region" description="Low complexity" evidence="9">
    <location>
        <begin position="1"/>
        <end position="22"/>
    </location>
</feature>
<reference evidence="11" key="1">
    <citation type="submission" date="2023-04" db="EMBL/GenBank/DDBJ databases">
        <title>Ambrosiozyma monospora NBRC 1965.</title>
        <authorList>
            <person name="Ichikawa N."/>
            <person name="Sato H."/>
            <person name="Tonouchi N."/>
        </authorList>
    </citation>
    <scope>NUCLEOTIDE SEQUENCE</scope>
    <source>
        <strain evidence="11">NBRC 1965</strain>
    </source>
</reference>
<evidence type="ECO:0000256" key="7">
    <source>
        <dbReference type="ARBA" id="ARBA00023065"/>
    </source>
</evidence>
<name>A0A9W6Z8V3_AMBMO</name>
<dbReference type="GO" id="GO:0140107">
    <property type="term" value="F:high-affinity potassium ion transmembrane transporter activity"/>
    <property type="evidence" value="ECO:0007669"/>
    <property type="project" value="TreeGrafter"/>
</dbReference>
<keyword evidence="6 10" id="KW-1133">Transmembrane helix</keyword>
<evidence type="ECO:0000256" key="4">
    <source>
        <dbReference type="ARBA" id="ARBA00022692"/>
    </source>
</evidence>
<dbReference type="PANTHER" id="PTHR31064:SF30">
    <property type="entry name" value="HIGH-AFFINITY POTASSIUM TRANSPORT PROTEIN-RELATED"/>
    <property type="match status" value="1"/>
</dbReference>
<feature type="transmembrane region" description="Helical" evidence="10">
    <location>
        <begin position="298"/>
        <end position="318"/>
    </location>
</feature>
<keyword evidence="3" id="KW-0633">Potassium transport</keyword>
<dbReference type="NCBIfam" id="TIGR00934">
    <property type="entry name" value="2a38euk"/>
    <property type="match status" value="1"/>
</dbReference>
<dbReference type="EMBL" id="BSXU01008367">
    <property type="protein sequence ID" value="GMG60217.1"/>
    <property type="molecule type" value="Genomic_DNA"/>
</dbReference>
<evidence type="ECO:0000313" key="12">
    <source>
        <dbReference type="Proteomes" id="UP001165063"/>
    </source>
</evidence>
<organism evidence="11 12">
    <name type="scientific">Ambrosiozyma monospora</name>
    <name type="common">Yeast</name>
    <name type="synonym">Endomycopsis monosporus</name>
    <dbReference type="NCBI Taxonomy" id="43982"/>
    <lineage>
        <taxon>Eukaryota</taxon>
        <taxon>Fungi</taxon>
        <taxon>Dikarya</taxon>
        <taxon>Ascomycota</taxon>
        <taxon>Saccharomycotina</taxon>
        <taxon>Pichiomycetes</taxon>
        <taxon>Pichiales</taxon>
        <taxon>Pichiaceae</taxon>
        <taxon>Ambrosiozyma</taxon>
    </lineage>
</organism>
<evidence type="ECO:0000313" key="11">
    <source>
        <dbReference type="EMBL" id="GMG60217.1"/>
    </source>
</evidence>
<feature type="transmembrane region" description="Helical" evidence="10">
    <location>
        <begin position="163"/>
        <end position="185"/>
    </location>
</feature>
<feature type="transmembrane region" description="Helical" evidence="10">
    <location>
        <begin position="205"/>
        <end position="223"/>
    </location>
</feature>
<feature type="transmembrane region" description="Helical" evidence="10">
    <location>
        <begin position="235"/>
        <end position="263"/>
    </location>
</feature>
<proteinExistence type="predicted"/>
<accession>A0A9W6Z8V3</accession>
<dbReference type="OrthoDB" id="9999863at2759"/>
<keyword evidence="12" id="KW-1185">Reference proteome</keyword>
<feature type="region of interest" description="Disordered" evidence="9">
    <location>
        <begin position="1"/>
        <end position="79"/>
    </location>
</feature>
<keyword evidence="4 10" id="KW-0812">Transmembrane</keyword>
<dbReference type="GO" id="GO:1990573">
    <property type="term" value="P:potassium ion import across plasma membrane"/>
    <property type="evidence" value="ECO:0007669"/>
    <property type="project" value="TreeGrafter"/>
</dbReference>
<protein>
    <submittedName>
        <fullName evidence="11">Unnamed protein product</fullName>
    </submittedName>
</protein>
<feature type="transmembrane region" description="Helical" evidence="10">
    <location>
        <begin position="363"/>
        <end position="380"/>
    </location>
</feature>
<evidence type="ECO:0000256" key="10">
    <source>
        <dbReference type="SAM" id="Phobius"/>
    </source>
</evidence>